<dbReference type="InterPro" id="IPR007634">
    <property type="entry name" value="RNA_pol_sigma_54_DNA-bd"/>
</dbReference>
<dbReference type="RefSeq" id="WP_041064013.1">
    <property type="nucleotide sequence ID" value="NZ_JXAL01000021.1"/>
</dbReference>
<dbReference type="PRINTS" id="PR00045">
    <property type="entry name" value="SIGMA54FCT"/>
</dbReference>
<evidence type="ECO:0008006" key="13">
    <source>
        <dbReference type="Google" id="ProtNLM"/>
    </source>
</evidence>
<dbReference type="PANTHER" id="PTHR32248:SF4">
    <property type="entry name" value="RNA POLYMERASE SIGMA-54 FACTOR"/>
    <property type="match status" value="1"/>
</dbReference>
<evidence type="ECO:0000256" key="2">
    <source>
        <dbReference type="ARBA" id="ARBA00022478"/>
    </source>
</evidence>
<dbReference type="Pfam" id="PF04963">
    <property type="entry name" value="Sigma54_CBD"/>
    <property type="match status" value="1"/>
</dbReference>
<evidence type="ECO:0000256" key="4">
    <source>
        <dbReference type="ARBA" id="ARBA00022695"/>
    </source>
</evidence>
<proteinExistence type="inferred from homology"/>
<comment type="similarity">
    <text evidence="1">Belongs to the sigma-54 factor family.</text>
</comment>
<evidence type="ECO:0000256" key="1">
    <source>
        <dbReference type="ARBA" id="ARBA00008798"/>
    </source>
</evidence>
<keyword evidence="2" id="KW-0240">DNA-directed RNA polymerase</keyword>
<dbReference type="Pfam" id="PF04552">
    <property type="entry name" value="Sigma54_DBD"/>
    <property type="match status" value="1"/>
</dbReference>
<keyword evidence="4" id="KW-0548">Nucleotidyltransferase</keyword>
<dbReference type="Pfam" id="PF00309">
    <property type="entry name" value="Sigma54_AID"/>
    <property type="match status" value="1"/>
</dbReference>
<name>A0ABR5A364_9BACL</name>
<keyword evidence="12" id="KW-1185">Reference proteome</keyword>
<gene>
    <name evidence="11" type="ORF">SD71_13460</name>
</gene>
<dbReference type="PROSITE" id="PS00718">
    <property type="entry name" value="SIGMA54_2"/>
    <property type="match status" value="1"/>
</dbReference>
<dbReference type="InterPro" id="IPR000394">
    <property type="entry name" value="RNA_pol_sigma_54"/>
</dbReference>
<dbReference type="NCBIfam" id="TIGR02395">
    <property type="entry name" value="rpoN_sigma"/>
    <property type="match status" value="1"/>
</dbReference>
<feature type="domain" description="RNA polymerase sigma factor 54 DNA-binding" evidence="9">
    <location>
        <begin position="268"/>
        <end position="427"/>
    </location>
</feature>
<sequence>MSSGYGMRQQQTAKMHMTPRLRQAIRILQLSTAELWEHVREELQDNPLLESGAMRGYSHDQSYDPLLHAQSRNSTLETHLTEQLTFTPDIPDPIRKIILYMIGNLDSNGYLELSLGEIVNDLAVDLEQAERALAILHSFEPAGVGARNLRECLLLQTEALPQYPRIVPLLITNYLEDVANYRIHKLSAAMKVSQEAVKQAIEHIQGLNPRPGAIYQPAVTPYVIPDVIVAKDGEHFVVSIHEAALPRLSINAHYQRMAKEIESKEARQFLRERVSSAGFFIKCLEQRRSTLLRVARAMVEEQVEFFREGPAAGLKPMILRQIADKLSVHESTVSRAAAGKYAQTPWGIFELAFFFSSGIHSDIEHRVSAENVKQSIRKRILQEDGSKPYSDRQLAEMLQGEGTRISRRTVAKYREELGIGSSVKRKR</sequence>
<dbReference type="PANTHER" id="PTHR32248">
    <property type="entry name" value="RNA POLYMERASE SIGMA-54 FACTOR"/>
    <property type="match status" value="1"/>
</dbReference>
<reference evidence="11 12" key="1">
    <citation type="submission" date="2014-12" db="EMBL/GenBank/DDBJ databases">
        <title>Draft genome sequence of Cohnella kolymensis strain B-2846.</title>
        <authorList>
            <person name="Karlyshev A.V."/>
            <person name="Kudryashova E.B."/>
        </authorList>
    </citation>
    <scope>NUCLEOTIDE SEQUENCE [LARGE SCALE GENOMIC DNA]</scope>
    <source>
        <strain evidence="11 12">VKM B-2846</strain>
    </source>
</reference>
<evidence type="ECO:0000259" key="10">
    <source>
        <dbReference type="Pfam" id="PF04963"/>
    </source>
</evidence>
<evidence type="ECO:0000256" key="8">
    <source>
        <dbReference type="ARBA" id="ARBA00023163"/>
    </source>
</evidence>
<dbReference type="InterPro" id="IPR038709">
    <property type="entry name" value="RpoN_core-bd_sf"/>
</dbReference>
<dbReference type="Gene3D" id="1.10.10.1330">
    <property type="entry name" value="RNA polymerase sigma-54 factor, core-binding domain"/>
    <property type="match status" value="1"/>
</dbReference>
<dbReference type="InterPro" id="IPR007046">
    <property type="entry name" value="RNA_pol_sigma_54_core-bd"/>
</dbReference>
<evidence type="ECO:0000313" key="12">
    <source>
        <dbReference type="Proteomes" id="UP000054526"/>
    </source>
</evidence>
<evidence type="ECO:0000256" key="7">
    <source>
        <dbReference type="ARBA" id="ARBA00023125"/>
    </source>
</evidence>
<evidence type="ECO:0000313" key="11">
    <source>
        <dbReference type="EMBL" id="KIL35507.1"/>
    </source>
</evidence>
<evidence type="ECO:0000256" key="6">
    <source>
        <dbReference type="ARBA" id="ARBA00023082"/>
    </source>
</evidence>
<dbReference type="Gene3D" id="1.10.10.60">
    <property type="entry name" value="Homeodomain-like"/>
    <property type="match status" value="1"/>
</dbReference>
<accession>A0ABR5A364</accession>
<feature type="domain" description="RNA polymerase sigma factor 54 core-binding" evidence="10">
    <location>
        <begin position="70"/>
        <end position="254"/>
    </location>
</feature>
<evidence type="ECO:0000259" key="9">
    <source>
        <dbReference type="Pfam" id="PF04552"/>
    </source>
</evidence>
<protein>
    <recommendedName>
        <fullName evidence="13">DNA-directed RNA polymerase subunit sigma</fullName>
    </recommendedName>
</protein>
<evidence type="ECO:0000256" key="3">
    <source>
        <dbReference type="ARBA" id="ARBA00022679"/>
    </source>
</evidence>
<keyword evidence="5" id="KW-0805">Transcription regulation</keyword>
<keyword evidence="8" id="KW-0804">Transcription</keyword>
<dbReference type="PROSITE" id="PS50044">
    <property type="entry name" value="SIGMA54_3"/>
    <property type="match status" value="1"/>
</dbReference>
<dbReference type="PROSITE" id="PS00717">
    <property type="entry name" value="SIGMA54_1"/>
    <property type="match status" value="1"/>
</dbReference>
<evidence type="ECO:0000256" key="5">
    <source>
        <dbReference type="ARBA" id="ARBA00023015"/>
    </source>
</evidence>
<dbReference type="Proteomes" id="UP000054526">
    <property type="component" value="Unassembled WGS sequence"/>
</dbReference>
<dbReference type="EMBL" id="JXAL01000021">
    <property type="protein sequence ID" value="KIL35507.1"/>
    <property type="molecule type" value="Genomic_DNA"/>
</dbReference>
<keyword evidence="3" id="KW-0808">Transferase</keyword>
<keyword evidence="7" id="KW-0238">DNA-binding</keyword>
<organism evidence="11 12">
    <name type="scientific">Cohnella kolymensis</name>
    <dbReference type="NCBI Taxonomy" id="1590652"/>
    <lineage>
        <taxon>Bacteria</taxon>
        <taxon>Bacillati</taxon>
        <taxon>Bacillota</taxon>
        <taxon>Bacilli</taxon>
        <taxon>Bacillales</taxon>
        <taxon>Paenibacillaceae</taxon>
        <taxon>Cohnella</taxon>
    </lineage>
</organism>
<dbReference type="PIRSF" id="PIRSF000774">
    <property type="entry name" value="RpoN"/>
    <property type="match status" value="1"/>
</dbReference>
<comment type="caution">
    <text evidence="11">The sequence shown here is derived from an EMBL/GenBank/DDBJ whole genome shotgun (WGS) entry which is preliminary data.</text>
</comment>
<keyword evidence="6" id="KW-0731">Sigma factor</keyword>